<organism evidence="7 8">
    <name type="scientific">Candidatus Magasanikbacteria bacterium GW2011_GWA2_56_11</name>
    <dbReference type="NCBI Taxonomy" id="1619044"/>
    <lineage>
        <taxon>Bacteria</taxon>
        <taxon>Candidatus Magasanikiibacteriota</taxon>
    </lineage>
</organism>
<dbReference type="EMBL" id="LCRX01000009">
    <property type="protein sequence ID" value="KKW42233.1"/>
    <property type="molecule type" value="Genomic_DNA"/>
</dbReference>
<dbReference type="FunFam" id="3.30.1490.10:FF:000001">
    <property type="entry name" value="30S ribosomal protein S8"/>
    <property type="match status" value="1"/>
</dbReference>
<accession>A0A0G1YFM1</accession>
<dbReference type="SUPFAM" id="SSF56047">
    <property type="entry name" value="Ribosomal protein S8"/>
    <property type="match status" value="1"/>
</dbReference>
<dbReference type="GO" id="GO:0005737">
    <property type="term" value="C:cytoplasm"/>
    <property type="evidence" value="ECO:0007669"/>
    <property type="project" value="UniProtKB-ARBA"/>
</dbReference>
<dbReference type="Pfam" id="PF00410">
    <property type="entry name" value="Ribosomal_S8"/>
    <property type="match status" value="1"/>
</dbReference>
<evidence type="ECO:0000256" key="6">
    <source>
        <dbReference type="RuleBase" id="RU003660"/>
    </source>
</evidence>
<dbReference type="GO" id="GO:1990904">
    <property type="term" value="C:ribonucleoprotein complex"/>
    <property type="evidence" value="ECO:0007669"/>
    <property type="project" value="UniProtKB-KW"/>
</dbReference>
<dbReference type="NCBIfam" id="NF001109">
    <property type="entry name" value="PRK00136.1"/>
    <property type="match status" value="1"/>
</dbReference>
<proteinExistence type="inferred from homology"/>
<evidence type="ECO:0000256" key="4">
    <source>
        <dbReference type="ARBA" id="ARBA00035258"/>
    </source>
</evidence>
<protein>
    <recommendedName>
        <fullName evidence="4 5">Small ribosomal subunit protein uS8</fullName>
    </recommendedName>
</protein>
<dbReference type="InterPro" id="IPR035987">
    <property type="entry name" value="Ribosomal_uS8_sf"/>
</dbReference>
<dbReference type="PANTHER" id="PTHR11758">
    <property type="entry name" value="40S RIBOSOMAL PROTEIN S15A"/>
    <property type="match status" value="1"/>
</dbReference>
<reference evidence="7 8" key="1">
    <citation type="journal article" date="2015" name="Nature">
        <title>rRNA introns, odd ribosomes, and small enigmatic genomes across a large radiation of phyla.</title>
        <authorList>
            <person name="Brown C.T."/>
            <person name="Hug L.A."/>
            <person name="Thomas B.C."/>
            <person name="Sharon I."/>
            <person name="Castelle C.J."/>
            <person name="Singh A."/>
            <person name="Wilkins M.J."/>
            <person name="Williams K.H."/>
            <person name="Banfield J.F."/>
        </authorList>
    </citation>
    <scope>NUCLEOTIDE SEQUENCE [LARGE SCALE GENOMIC DNA]</scope>
</reference>
<dbReference type="HAMAP" id="MF_01302_B">
    <property type="entry name" value="Ribosomal_uS8_B"/>
    <property type="match status" value="1"/>
</dbReference>
<dbReference type="InterPro" id="IPR047863">
    <property type="entry name" value="Ribosomal_uS8_CS"/>
</dbReference>
<keyword evidence="5" id="KW-0694">RNA-binding</keyword>
<sequence>MMTDTIADMLTRIRNAQMAGKRQVSVPLSRGKYAIANLLSREGYVGKVETVEGTPAQLMIELKYRGAEPAIQSIDRASKPGHRVYRQASELPVVLNGYGISIVSTSQGIMTGAEAKERGVGGEIICSVY</sequence>
<dbReference type="GO" id="GO:0005840">
    <property type="term" value="C:ribosome"/>
    <property type="evidence" value="ECO:0007669"/>
    <property type="project" value="UniProtKB-KW"/>
</dbReference>
<evidence type="ECO:0000313" key="7">
    <source>
        <dbReference type="EMBL" id="KKW42233.1"/>
    </source>
</evidence>
<evidence type="ECO:0000256" key="1">
    <source>
        <dbReference type="ARBA" id="ARBA00006471"/>
    </source>
</evidence>
<dbReference type="Gene3D" id="3.30.1490.10">
    <property type="match status" value="1"/>
</dbReference>
<evidence type="ECO:0000313" key="8">
    <source>
        <dbReference type="Proteomes" id="UP000033870"/>
    </source>
</evidence>
<dbReference type="Gene3D" id="3.30.1370.30">
    <property type="match status" value="1"/>
</dbReference>
<name>A0A0G1YFM1_9BACT</name>
<evidence type="ECO:0000256" key="2">
    <source>
        <dbReference type="ARBA" id="ARBA00022980"/>
    </source>
</evidence>
<comment type="subunit">
    <text evidence="5">Part of the 30S ribosomal subunit. Contacts proteins S5 and S12.</text>
</comment>
<gene>
    <name evidence="5" type="primary">rpsH</name>
    <name evidence="7" type="ORF">UY92_C0009G0037</name>
</gene>
<comment type="function">
    <text evidence="5">One of the primary rRNA binding proteins, it binds directly to 16S rRNA central domain where it helps coordinate assembly of the platform of the 30S subunit.</text>
</comment>
<dbReference type="AlphaFoldDB" id="A0A0G1YFM1"/>
<dbReference type="PROSITE" id="PS00053">
    <property type="entry name" value="RIBOSOMAL_S8"/>
    <property type="match status" value="1"/>
</dbReference>
<keyword evidence="3 5" id="KW-0687">Ribonucleoprotein</keyword>
<dbReference type="GO" id="GO:0003735">
    <property type="term" value="F:structural constituent of ribosome"/>
    <property type="evidence" value="ECO:0007669"/>
    <property type="project" value="InterPro"/>
</dbReference>
<keyword evidence="2 5" id="KW-0689">Ribosomal protein</keyword>
<dbReference type="GO" id="GO:0006412">
    <property type="term" value="P:translation"/>
    <property type="evidence" value="ECO:0007669"/>
    <property type="project" value="UniProtKB-UniRule"/>
</dbReference>
<dbReference type="GO" id="GO:0019843">
    <property type="term" value="F:rRNA binding"/>
    <property type="evidence" value="ECO:0007669"/>
    <property type="project" value="UniProtKB-UniRule"/>
</dbReference>
<keyword evidence="5" id="KW-0699">rRNA-binding</keyword>
<comment type="caution">
    <text evidence="7">The sequence shown here is derived from an EMBL/GenBank/DDBJ whole genome shotgun (WGS) entry which is preliminary data.</text>
</comment>
<dbReference type="Proteomes" id="UP000033870">
    <property type="component" value="Unassembled WGS sequence"/>
</dbReference>
<evidence type="ECO:0000256" key="5">
    <source>
        <dbReference type="HAMAP-Rule" id="MF_01302"/>
    </source>
</evidence>
<dbReference type="InterPro" id="IPR000630">
    <property type="entry name" value="Ribosomal_uS8"/>
</dbReference>
<comment type="similarity">
    <text evidence="1 5 6">Belongs to the universal ribosomal protein uS8 family.</text>
</comment>
<dbReference type="PATRIC" id="fig|1619044.3.peg.692"/>
<dbReference type="STRING" id="1619044.UY92_C0009G0037"/>
<evidence type="ECO:0000256" key="3">
    <source>
        <dbReference type="ARBA" id="ARBA00023274"/>
    </source>
</evidence>